<dbReference type="Pfam" id="PF00610">
    <property type="entry name" value="DEP"/>
    <property type="match status" value="1"/>
</dbReference>
<proteinExistence type="predicted"/>
<comment type="caution">
    <text evidence="2">The sequence shown here is derived from an EMBL/GenBank/DDBJ whole genome shotgun (WGS) entry which is preliminary data.</text>
</comment>
<feature type="non-terminal residue" evidence="2">
    <location>
        <position position="1"/>
    </location>
</feature>
<accession>A0ABV0WA27</accession>
<dbReference type="PANTHER" id="PTHR22829">
    <property type="entry name" value="DEP DOMAIN PROTEIN"/>
    <property type="match status" value="1"/>
</dbReference>
<reference evidence="2 3" key="1">
    <citation type="submission" date="2021-06" db="EMBL/GenBank/DDBJ databases">
        <authorList>
            <person name="Palmer J.M."/>
        </authorList>
    </citation>
    <scope>NUCLEOTIDE SEQUENCE [LARGE SCALE GENOMIC DNA]</scope>
    <source>
        <strain evidence="2 3">XR_2019</strain>
        <tissue evidence="2">Muscle</tissue>
    </source>
</reference>
<dbReference type="Gene3D" id="1.10.10.10">
    <property type="entry name" value="Winged helix-like DNA-binding domain superfamily/Winged helix DNA-binding domain"/>
    <property type="match status" value="1"/>
</dbReference>
<dbReference type="Proteomes" id="UP001444071">
    <property type="component" value="Unassembled WGS sequence"/>
</dbReference>
<keyword evidence="3" id="KW-1185">Reference proteome</keyword>
<dbReference type="PROSITE" id="PS50186">
    <property type="entry name" value="DEP"/>
    <property type="match status" value="1"/>
</dbReference>
<dbReference type="EMBL" id="JAHRIM010035980">
    <property type="protein sequence ID" value="MEQ2266064.1"/>
    <property type="molecule type" value="Genomic_DNA"/>
</dbReference>
<dbReference type="InterPro" id="IPR036390">
    <property type="entry name" value="WH_DNA-bd_sf"/>
</dbReference>
<dbReference type="PANTHER" id="PTHR22829:SF1">
    <property type="entry name" value="PHOSPHATIDYLINOSITOL 3,4,5-TRISPHOSPHATE-DEPENDENT RAC EXCHANGER 2 PROTEIN"/>
    <property type="match status" value="1"/>
</dbReference>
<gene>
    <name evidence="2" type="primary">PREX2_4</name>
    <name evidence="2" type="ORF">XENORESO_017432</name>
</gene>
<evidence type="ECO:0000313" key="3">
    <source>
        <dbReference type="Proteomes" id="UP001444071"/>
    </source>
</evidence>
<dbReference type="SUPFAM" id="SSF46785">
    <property type="entry name" value="Winged helix' DNA-binding domain"/>
    <property type="match status" value="1"/>
</dbReference>
<dbReference type="SMART" id="SM00049">
    <property type="entry name" value="DEP"/>
    <property type="match status" value="1"/>
</dbReference>
<evidence type="ECO:0000259" key="1">
    <source>
        <dbReference type="PROSITE" id="PS50186"/>
    </source>
</evidence>
<evidence type="ECO:0000313" key="2">
    <source>
        <dbReference type="EMBL" id="MEQ2266064.1"/>
    </source>
</evidence>
<sequence>DKDYHLRTYKSVVMANKLIDWLIVQGDCRTREEALILGVELCDNGFMHHVLEKSEFKDEPLLFRFFADEEMEGSNTKHKPMKHDLKIVENVIAKSLLVSSSRLNNFLLFHSSTS</sequence>
<dbReference type="InterPro" id="IPR036388">
    <property type="entry name" value="WH-like_DNA-bd_sf"/>
</dbReference>
<protein>
    <submittedName>
        <fullName evidence="2">Phosphatidylinositol 3,4,5-trisphosphate-dependent Rac exchanger 2 protein</fullName>
    </submittedName>
</protein>
<dbReference type="InterPro" id="IPR000591">
    <property type="entry name" value="DEP_dom"/>
</dbReference>
<organism evidence="2 3">
    <name type="scientific">Xenotaenia resolanae</name>
    <dbReference type="NCBI Taxonomy" id="208358"/>
    <lineage>
        <taxon>Eukaryota</taxon>
        <taxon>Metazoa</taxon>
        <taxon>Chordata</taxon>
        <taxon>Craniata</taxon>
        <taxon>Vertebrata</taxon>
        <taxon>Euteleostomi</taxon>
        <taxon>Actinopterygii</taxon>
        <taxon>Neopterygii</taxon>
        <taxon>Teleostei</taxon>
        <taxon>Neoteleostei</taxon>
        <taxon>Acanthomorphata</taxon>
        <taxon>Ovalentaria</taxon>
        <taxon>Atherinomorphae</taxon>
        <taxon>Cyprinodontiformes</taxon>
        <taxon>Goodeidae</taxon>
        <taxon>Xenotaenia</taxon>
    </lineage>
</organism>
<name>A0ABV0WA27_9TELE</name>
<dbReference type="InterPro" id="IPR051832">
    <property type="entry name" value="mTOR-Rac_regulators"/>
</dbReference>
<feature type="domain" description="DEP" evidence="1">
    <location>
        <begin position="1"/>
        <end position="68"/>
    </location>
</feature>